<dbReference type="OrthoDB" id="159229at2759"/>
<reference evidence="3 4" key="1">
    <citation type="submission" date="2018-06" db="EMBL/GenBank/DDBJ databases">
        <title>Comparative genomics reveals the genomic features of Rhizophagus irregularis, R. cerebriforme, R. diaphanum and Gigaspora rosea, and their symbiotic lifestyle signature.</title>
        <authorList>
            <person name="Morin E."/>
            <person name="San Clemente H."/>
            <person name="Chen E.C.H."/>
            <person name="De La Providencia I."/>
            <person name="Hainaut M."/>
            <person name="Kuo A."/>
            <person name="Kohler A."/>
            <person name="Murat C."/>
            <person name="Tang N."/>
            <person name="Roy S."/>
            <person name="Loubradou J."/>
            <person name="Henrissat B."/>
            <person name="Grigoriev I.V."/>
            <person name="Corradi N."/>
            <person name="Roux C."/>
            <person name="Martin F.M."/>
        </authorList>
    </citation>
    <scope>NUCLEOTIDE SEQUENCE [LARGE SCALE GENOMIC DNA]</scope>
    <source>
        <strain evidence="3 4">DAOM 227022</strain>
    </source>
</reference>
<dbReference type="SUPFAM" id="SSF49329">
    <property type="entry name" value="Cu,Zn superoxide dismutase-like"/>
    <property type="match status" value="1"/>
</dbReference>
<feature type="signal peptide" evidence="1">
    <location>
        <begin position="1"/>
        <end position="27"/>
    </location>
</feature>
<gene>
    <name evidence="3" type="ORF">C1645_765672</name>
</gene>
<organism evidence="3 4">
    <name type="scientific">Glomus cerebriforme</name>
    <dbReference type="NCBI Taxonomy" id="658196"/>
    <lineage>
        <taxon>Eukaryota</taxon>
        <taxon>Fungi</taxon>
        <taxon>Fungi incertae sedis</taxon>
        <taxon>Mucoromycota</taxon>
        <taxon>Glomeromycotina</taxon>
        <taxon>Glomeromycetes</taxon>
        <taxon>Glomerales</taxon>
        <taxon>Glomeraceae</taxon>
        <taxon>Glomus</taxon>
    </lineage>
</organism>
<sequence length="184" mass="20224">MNSSTKSIFLVILTTLLLSTLLVSIDASIAVATFNHKLSGTVKFIFSQNEVKIVANINGLKPGFVYPYHLHEFPIKDHNCTSAGGHLDPTHANVKGKVYLCDPNQPKTCEVGDISGKYGNLVPDANGHAFKSVQDPSIKLSGDFGVEGRSVVIHLLDLNKTRIDCANIVIENSTRKRRRDHRLF</sequence>
<name>A0A397T4F5_9GLOM</name>
<evidence type="ECO:0000256" key="1">
    <source>
        <dbReference type="SAM" id="SignalP"/>
    </source>
</evidence>
<feature type="domain" description="Superoxide dismutase copper/zinc binding" evidence="2">
    <location>
        <begin position="39"/>
        <end position="156"/>
    </location>
</feature>
<dbReference type="PANTHER" id="PTHR10003">
    <property type="entry name" value="SUPEROXIDE DISMUTASE CU-ZN -RELATED"/>
    <property type="match status" value="1"/>
</dbReference>
<dbReference type="InterPro" id="IPR024134">
    <property type="entry name" value="SOD_Cu/Zn_/chaperone"/>
</dbReference>
<accession>A0A397T4F5</accession>
<dbReference type="GO" id="GO:0005507">
    <property type="term" value="F:copper ion binding"/>
    <property type="evidence" value="ECO:0007669"/>
    <property type="project" value="InterPro"/>
</dbReference>
<keyword evidence="4" id="KW-1185">Reference proteome</keyword>
<dbReference type="InterPro" id="IPR001424">
    <property type="entry name" value="SOD_Cu_Zn_dom"/>
</dbReference>
<dbReference type="STRING" id="658196.A0A397T4F5"/>
<feature type="chain" id="PRO_5017463065" evidence="1">
    <location>
        <begin position="28"/>
        <end position="184"/>
    </location>
</feature>
<evidence type="ECO:0000259" key="2">
    <source>
        <dbReference type="Pfam" id="PF00080"/>
    </source>
</evidence>
<dbReference type="InterPro" id="IPR036423">
    <property type="entry name" value="SOD-like_Cu/Zn_dom_sf"/>
</dbReference>
<evidence type="ECO:0000313" key="3">
    <source>
        <dbReference type="EMBL" id="RIA92209.1"/>
    </source>
</evidence>
<dbReference type="Pfam" id="PF00080">
    <property type="entry name" value="Sod_Cu"/>
    <property type="match status" value="1"/>
</dbReference>
<dbReference type="Gene3D" id="2.60.40.200">
    <property type="entry name" value="Superoxide dismutase, copper/zinc binding domain"/>
    <property type="match status" value="1"/>
</dbReference>
<evidence type="ECO:0000313" key="4">
    <source>
        <dbReference type="Proteomes" id="UP000265703"/>
    </source>
</evidence>
<proteinExistence type="predicted"/>
<dbReference type="AlphaFoldDB" id="A0A397T4F5"/>
<keyword evidence="1" id="KW-0732">Signal</keyword>
<comment type="caution">
    <text evidence="3">The sequence shown here is derived from an EMBL/GenBank/DDBJ whole genome shotgun (WGS) entry which is preliminary data.</text>
</comment>
<dbReference type="EMBL" id="QKYT01000132">
    <property type="protein sequence ID" value="RIA92209.1"/>
    <property type="molecule type" value="Genomic_DNA"/>
</dbReference>
<dbReference type="Proteomes" id="UP000265703">
    <property type="component" value="Unassembled WGS sequence"/>
</dbReference>
<protein>
    <submittedName>
        <fullName evidence="3">Superoxide dismutase</fullName>
    </submittedName>
</protein>
<dbReference type="GO" id="GO:0006801">
    <property type="term" value="P:superoxide metabolic process"/>
    <property type="evidence" value="ECO:0007669"/>
    <property type="project" value="InterPro"/>
</dbReference>